<organism evidence="2 3">
    <name type="scientific">Pseudothauera lacus</name>
    <dbReference type="NCBI Taxonomy" id="2136175"/>
    <lineage>
        <taxon>Bacteria</taxon>
        <taxon>Pseudomonadati</taxon>
        <taxon>Pseudomonadota</taxon>
        <taxon>Betaproteobacteria</taxon>
        <taxon>Rhodocyclales</taxon>
        <taxon>Zoogloeaceae</taxon>
        <taxon>Pseudothauera</taxon>
    </lineage>
</organism>
<dbReference type="Gene3D" id="3.40.50.1010">
    <property type="entry name" value="5'-nuclease"/>
    <property type="match status" value="1"/>
</dbReference>
<dbReference type="InterPro" id="IPR029060">
    <property type="entry name" value="PIN-like_dom_sf"/>
</dbReference>
<keyword evidence="3" id="KW-1185">Reference proteome</keyword>
<reference evidence="2 3" key="1">
    <citation type="submission" date="2018-03" db="EMBL/GenBank/DDBJ databases">
        <authorList>
            <person name="Keele B.F."/>
        </authorList>
    </citation>
    <scope>NUCLEOTIDE SEQUENCE [LARGE SCALE GENOMIC DNA]</scope>
    <source>
        <strain evidence="2 3">D20</strain>
    </source>
</reference>
<comment type="caution">
    <text evidence="2">The sequence shown here is derived from an EMBL/GenBank/DDBJ whole genome shotgun (WGS) entry which is preliminary data.</text>
</comment>
<dbReference type="SUPFAM" id="SSF88723">
    <property type="entry name" value="PIN domain-like"/>
    <property type="match status" value="1"/>
</dbReference>
<dbReference type="Proteomes" id="UP000241193">
    <property type="component" value="Unassembled WGS sequence"/>
</dbReference>
<dbReference type="AlphaFoldDB" id="A0A2T4IKA0"/>
<evidence type="ECO:0000259" key="1">
    <source>
        <dbReference type="Pfam" id="PF01850"/>
    </source>
</evidence>
<evidence type="ECO:0000313" key="3">
    <source>
        <dbReference type="Proteomes" id="UP000241193"/>
    </source>
</evidence>
<dbReference type="EMBL" id="PZKC01000001">
    <property type="protein sequence ID" value="PTD98200.1"/>
    <property type="molecule type" value="Genomic_DNA"/>
</dbReference>
<dbReference type="CDD" id="cd18682">
    <property type="entry name" value="PIN_VapC-like"/>
    <property type="match status" value="1"/>
</dbReference>
<evidence type="ECO:0000313" key="2">
    <source>
        <dbReference type="EMBL" id="PTD98200.1"/>
    </source>
</evidence>
<dbReference type="OrthoDB" id="286092at2"/>
<feature type="domain" description="PIN" evidence="1">
    <location>
        <begin position="4"/>
        <end position="119"/>
    </location>
</feature>
<protein>
    <submittedName>
        <fullName evidence="2">VapC toxin family PIN domain ribonuclease</fullName>
    </submittedName>
</protein>
<name>A0A2T4IKA0_9RHOO</name>
<proteinExistence type="predicted"/>
<sequence length="134" mass="14369">MTRYVWDASAVLVYLRGEPGVDVLETRLAESSEHYLCAVNLSEVAGWLNERGMPAAELQAFTAALDLQVVAFDRPLALATGLLRTATKARGLSLGDRACLALAKQLGATALTADRAWLNLALDQAIELTRPATT</sequence>
<dbReference type="Pfam" id="PF01850">
    <property type="entry name" value="PIN"/>
    <property type="match status" value="1"/>
</dbReference>
<accession>A0A2T4IKA0</accession>
<dbReference type="RefSeq" id="WP_107491960.1">
    <property type="nucleotide sequence ID" value="NZ_PZKC01000001.1"/>
</dbReference>
<reference evidence="2 3" key="2">
    <citation type="submission" date="2018-04" db="EMBL/GenBank/DDBJ databases">
        <title>Thauera lacus sp. nov., isolated from an saline lake in Inner Mongolia, China.</title>
        <authorList>
            <person name="Liang Q.-Y."/>
        </authorList>
    </citation>
    <scope>NUCLEOTIDE SEQUENCE [LARGE SCALE GENOMIC DNA]</scope>
    <source>
        <strain evidence="2 3">D20</strain>
    </source>
</reference>
<dbReference type="InterPro" id="IPR002716">
    <property type="entry name" value="PIN_dom"/>
</dbReference>
<gene>
    <name evidence="2" type="ORF">C8261_01965</name>
</gene>